<feature type="non-terminal residue" evidence="1">
    <location>
        <position position="1"/>
    </location>
</feature>
<gene>
    <name evidence="1" type="ORF">S12H4_62626</name>
</gene>
<organism evidence="1">
    <name type="scientific">marine sediment metagenome</name>
    <dbReference type="NCBI Taxonomy" id="412755"/>
    <lineage>
        <taxon>unclassified sequences</taxon>
        <taxon>metagenomes</taxon>
        <taxon>ecological metagenomes</taxon>
    </lineage>
</organism>
<evidence type="ECO:0000313" key="1">
    <source>
        <dbReference type="EMBL" id="GAJ20287.1"/>
    </source>
</evidence>
<feature type="non-terminal residue" evidence="1">
    <location>
        <position position="74"/>
    </location>
</feature>
<reference evidence="1" key="1">
    <citation type="journal article" date="2014" name="Front. Microbiol.">
        <title>High frequency of phylogenetically diverse reductive dehalogenase-homologous genes in deep subseafloor sedimentary metagenomes.</title>
        <authorList>
            <person name="Kawai M."/>
            <person name="Futagami T."/>
            <person name="Toyoda A."/>
            <person name="Takaki Y."/>
            <person name="Nishi S."/>
            <person name="Hori S."/>
            <person name="Arai W."/>
            <person name="Tsubouchi T."/>
            <person name="Morono Y."/>
            <person name="Uchiyama I."/>
            <person name="Ito T."/>
            <person name="Fujiyama A."/>
            <person name="Inagaki F."/>
            <person name="Takami H."/>
        </authorList>
    </citation>
    <scope>NUCLEOTIDE SEQUENCE</scope>
    <source>
        <strain evidence="1">Expedition CK06-06</strain>
    </source>
</reference>
<comment type="caution">
    <text evidence="1">The sequence shown here is derived from an EMBL/GenBank/DDBJ whole genome shotgun (WGS) entry which is preliminary data.</text>
</comment>
<dbReference type="SUPFAM" id="SSF53649">
    <property type="entry name" value="Alkaline phosphatase-like"/>
    <property type="match status" value="1"/>
</dbReference>
<dbReference type="Gene3D" id="3.30.1120.10">
    <property type="match status" value="1"/>
</dbReference>
<accession>X1VLM6</accession>
<proteinExistence type="predicted"/>
<dbReference type="Gene3D" id="3.40.720.10">
    <property type="entry name" value="Alkaline Phosphatase, subunit A"/>
    <property type="match status" value="1"/>
</dbReference>
<sequence>PGNIPAGTTSDEIICLTDLLGTCAAIVGAKLPDNAGEDSYNILPALLGQNLNKPVREAIVHHSGSSIFSIRRGQ</sequence>
<dbReference type="InterPro" id="IPR017850">
    <property type="entry name" value="Alkaline_phosphatase_core_sf"/>
</dbReference>
<name>X1VLM6_9ZZZZ</name>
<dbReference type="EMBL" id="BARW01042108">
    <property type="protein sequence ID" value="GAJ20287.1"/>
    <property type="molecule type" value="Genomic_DNA"/>
</dbReference>
<protein>
    <submittedName>
        <fullName evidence="1">Uncharacterized protein</fullName>
    </submittedName>
</protein>
<dbReference type="AlphaFoldDB" id="X1VLM6"/>